<keyword evidence="6 8" id="KW-1133">Transmembrane helix</keyword>
<evidence type="ECO:0000256" key="2">
    <source>
        <dbReference type="ARBA" id="ARBA00009773"/>
    </source>
</evidence>
<keyword evidence="3" id="KW-0813">Transport</keyword>
<keyword evidence="4" id="KW-1003">Cell membrane</keyword>
<feature type="transmembrane region" description="Helical" evidence="8">
    <location>
        <begin position="261"/>
        <end position="280"/>
    </location>
</feature>
<dbReference type="Pfam" id="PF01594">
    <property type="entry name" value="AI-2E_transport"/>
    <property type="match status" value="1"/>
</dbReference>
<feature type="transmembrane region" description="Helical" evidence="8">
    <location>
        <begin position="292"/>
        <end position="317"/>
    </location>
</feature>
<evidence type="ECO:0000256" key="6">
    <source>
        <dbReference type="ARBA" id="ARBA00022989"/>
    </source>
</evidence>
<dbReference type="GO" id="GO:0005886">
    <property type="term" value="C:plasma membrane"/>
    <property type="evidence" value="ECO:0007669"/>
    <property type="project" value="UniProtKB-SubCell"/>
</dbReference>
<evidence type="ECO:0000313" key="9">
    <source>
        <dbReference type="EMBL" id="SJZ33196.1"/>
    </source>
</evidence>
<evidence type="ECO:0000256" key="7">
    <source>
        <dbReference type="ARBA" id="ARBA00023136"/>
    </source>
</evidence>
<organism evidence="9 10">
    <name type="scientific">Garciella nitratireducens DSM 15102</name>
    <dbReference type="NCBI Taxonomy" id="1121911"/>
    <lineage>
        <taxon>Bacteria</taxon>
        <taxon>Bacillati</taxon>
        <taxon>Bacillota</taxon>
        <taxon>Clostridia</taxon>
        <taxon>Eubacteriales</taxon>
        <taxon>Eubacteriaceae</taxon>
        <taxon>Garciella</taxon>
    </lineage>
</organism>
<comment type="subcellular location">
    <subcellularLocation>
        <location evidence="1">Cell membrane</location>
        <topology evidence="1">Multi-pass membrane protein</topology>
    </subcellularLocation>
</comment>
<dbReference type="Proteomes" id="UP000196365">
    <property type="component" value="Unassembled WGS sequence"/>
</dbReference>
<feature type="transmembrane region" description="Helical" evidence="8">
    <location>
        <begin position="26"/>
        <end position="43"/>
    </location>
</feature>
<gene>
    <name evidence="9" type="ORF">SAMN02745973_00060</name>
</gene>
<dbReference type="EMBL" id="FUWV01000001">
    <property type="protein sequence ID" value="SJZ33196.1"/>
    <property type="molecule type" value="Genomic_DNA"/>
</dbReference>
<evidence type="ECO:0000256" key="3">
    <source>
        <dbReference type="ARBA" id="ARBA00022448"/>
    </source>
</evidence>
<dbReference type="InterPro" id="IPR002549">
    <property type="entry name" value="AI-2E-like"/>
</dbReference>
<dbReference type="PANTHER" id="PTHR21716">
    <property type="entry name" value="TRANSMEMBRANE PROTEIN"/>
    <property type="match status" value="1"/>
</dbReference>
<keyword evidence="7 8" id="KW-0472">Membrane</keyword>
<proteinExistence type="inferred from homology"/>
<evidence type="ECO:0000256" key="4">
    <source>
        <dbReference type="ARBA" id="ARBA00022475"/>
    </source>
</evidence>
<sequence length="338" mass="38034">MIIIGVLFFMLIFHIRKELISILSPFIWSIIFAYLLNPIVNFLETRKINRSLSILLTYLTLISIFIVIGWTIIPAIVDETKNLIHDLPYYTEQVEKFLLMIRKSTQAQLPVIFNNFIENSINSIEDSIINKIKSISYIVVNFFSGILNIVMIPVVTYYFLKDKEYFKKIMIELMPKKWRIKILEIAKDSDRVIGGFVRGKIIVAIFVGVFTALGLYLLNINYAVIIGVVTGIIDIIPYFGPVIAAIPAIIIAFFQHPIKAIWVIILFIIVQQIEGDVIGPKVIGSSVGLHPVAIIFSLLIGGTFFGVIGMILAVPVAGTVKVVGKHIVDYIATNDDNY</sequence>
<evidence type="ECO:0000256" key="8">
    <source>
        <dbReference type="SAM" id="Phobius"/>
    </source>
</evidence>
<evidence type="ECO:0000313" key="10">
    <source>
        <dbReference type="Proteomes" id="UP000196365"/>
    </source>
</evidence>
<dbReference type="AlphaFoldDB" id="A0A1T4JSN1"/>
<evidence type="ECO:0000256" key="1">
    <source>
        <dbReference type="ARBA" id="ARBA00004651"/>
    </source>
</evidence>
<accession>A0A1T4JSN1</accession>
<protein>
    <submittedName>
        <fullName evidence="9">Sporulation integral membrane protein YtvI</fullName>
    </submittedName>
</protein>
<feature type="transmembrane region" description="Helical" evidence="8">
    <location>
        <begin position="55"/>
        <end position="77"/>
    </location>
</feature>
<reference evidence="9 10" key="1">
    <citation type="submission" date="2017-02" db="EMBL/GenBank/DDBJ databases">
        <authorList>
            <person name="Peterson S.W."/>
        </authorList>
    </citation>
    <scope>NUCLEOTIDE SEQUENCE [LARGE SCALE GENOMIC DNA]</scope>
    <source>
        <strain evidence="9 10">DSM 15102</strain>
    </source>
</reference>
<comment type="similarity">
    <text evidence="2">Belongs to the autoinducer-2 exporter (AI-2E) (TC 2.A.86) family.</text>
</comment>
<feature type="transmembrane region" description="Helical" evidence="8">
    <location>
        <begin position="135"/>
        <end position="160"/>
    </location>
</feature>
<name>A0A1T4JSN1_9FIRM</name>
<feature type="transmembrane region" description="Helical" evidence="8">
    <location>
        <begin position="201"/>
        <end position="229"/>
    </location>
</feature>
<keyword evidence="10" id="KW-1185">Reference proteome</keyword>
<evidence type="ECO:0000256" key="5">
    <source>
        <dbReference type="ARBA" id="ARBA00022692"/>
    </source>
</evidence>
<keyword evidence="5 8" id="KW-0812">Transmembrane</keyword>
<dbReference type="GO" id="GO:0055085">
    <property type="term" value="P:transmembrane transport"/>
    <property type="evidence" value="ECO:0007669"/>
    <property type="project" value="TreeGrafter"/>
</dbReference>
<dbReference type="PANTHER" id="PTHR21716:SF53">
    <property type="entry name" value="PERMEASE PERM-RELATED"/>
    <property type="match status" value="1"/>
</dbReference>